<feature type="transmembrane region" description="Helical" evidence="1">
    <location>
        <begin position="79"/>
        <end position="98"/>
    </location>
</feature>
<keyword evidence="3" id="KW-1185">Reference proteome</keyword>
<sequence>MIQGVARRSIAVRSFALFAAALLVLHQARYALAPLIGAGLPAPADAHHYFALLEVLVGGAIVAGAALLISGADERQARLARLSLARLAVFLVAGHLAQELAEAILSGSDPLTVVFDRGLLVVVPAACLLARVIVALERGQEQAAQAVAAVVDELRRAVRRALPRVPSFTPSWSRARRPAQARLIGSVASRAPPSLLPRLIDR</sequence>
<evidence type="ECO:0000313" key="2">
    <source>
        <dbReference type="EMBL" id="SEH10681.1"/>
    </source>
</evidence>
<dbReference type="AlphaFoldDB" id="A0A1H6FIL7"/>
<name>A0A1H6FIL7_THEAL</name>
<evidence type="ECO:0000313" key="3">
    <source>
        <dbReference type="Proteomes" id="UP000222056"/>
    </source>
</evidence>
<keyword evidence="1" id="KW-0812">Transmembrane</keyword>
<reference evidence="3" key="1">
    <citation type="submission" date="2016-10" db="EMBL/GenBank/DDBJ databases">
        <authorList>
            <person name="Varghese N."/>
            <person name="Submissions S."/>
        </authorList>
    </citation>
    <scope>NUCLEOTIDE SEQUENCE [LARGE SCALE GENOMIC DNA]</scope>
    <source>
        <strain evidence="3">ATCC 35263</strain>
    </source>
</reference>
<feature type="transmembrane region" description="Helical" evidence="1">
    <location>
        <begin position="47"/>
        <end position="67"/>
    </location>
</feature>
<accession>A0A1H6FIL7</accession>
<dbReference type="STRING" id="29539.SAMN02745716_0515"/>
<gene>
    <name evidence="2" type="ORF">SAMN02745716_0515</name>
</gene>
<dbReference type="RefSeq" id="WP_093115943.1">
    <property type="nucleotide sequence ID" value="NZ_FNWJ01000001.1"/>
</dbReference>
<organism evidence="2 3">
    <name type="scientific">Thermoleophilum album</name>
    <dbReference type="NCBI Taxonomy" id="29539"/>
    <lineage>
        <taxon>Bacteria</taxon>
        <taxon>Bacillati</taxon>
        <taxon>Actinomycetota</taxon>
        <taxon>Thermoleophilia</taxon>
        <taxon>Thermoleophilales</taxon>
        <taxon>Thermoleophilaceae</taxon>
        <taxon>Thermoleophilum</taxon>
    </lineage>
</organism>
<evidence type="ECO:0000256" key="1">
    <source>
        <dbReference type="SAM" id="Phobius"/>
    </source>
</evidence>
<dbReference type="Proteomes" id="UP000222056">
    <property type="component" value="Unassembled WGS sequence"/>
</dbReference>
<keyword evidence="1" id="KW-1133">Transmembrane helix</keyword>
<feature type="transmembrane region" description="Helical" evidence="1">
    <location>
        <begin position="118"/>
        <end position="136"/>
    </location>
</feature>
<proteinExistence type="predicted"/>
<protein>
    <submittedName>
        <fullName evidence="2">Uncharacterized protein</fullName>
    </submittedName>
</protein>
<dbReference type="EMBL" id="FNWJ01000001">
    <property type="protein sequence ID" value="SEH10681.1"/>
    <property type="molecule type" value="Genomic_DNA"/>
</dbReference>
<keyword evidence="1" id="KW-0472">Membrane</keyword>